<dbReference type="GO" id="GO:0016810">
    <property type="term" value="F:hydrolase activity, acting on carbon-nitrogen (but not peptide) bonds"/>
    <property type="evidence" value="ECO:0007669"/>
    <property type="project" value="InterPro"/>
</dbReference>
<keyword evidence="3" id="KW-1185">Reference proteome</keyword>
<dbReference type="Gene3D" id="2.30.40.10">
    <property type="entry name" value="Urease, subunit C, domain 1"/>
    <property type="match status" value="1"/>
</dbReference>
<evidence type="ECO:0000259" key="1">
    <source>
        <dbReference type="Pfam" id="PF01979"/>
    </source>
</evidence>
<proteinExistence type="predicted"/>
<feature type="domain" description="Amidohydrolase-related" evidence="1">
    <location>
        <begin position="50"/>
        <end position="391"/>
    </location>
</feature>
<protein>
    <submittedName>
        <fullName evidence="2">Imidazolonepropionase-like amidohydrolase</fullName>
    </submittedName>
</protein>
<dbReference type="OrthoDB" id="3514520at2"/>
<dbReference type="Gene3D" id="1.20.58.520">
    <property type="entry name" value="Amidohydrolase"/>
    <property type="match status" value="1"/>
</dbReference>
<dbReference type="AlphaFoldDB" id="A0A3N1GXH8"/>
<dbReference type="InterPro" id="IPR051781">
    <property type="entry name" value="Metallo-dep_Hydrolase"/>
</dbReference>
<keyword evidence="2" id="KW-0378">Hydrolase</keyword>
<dbReference type="RefSeq" id="WP_123741064.1">
    <property type="nucleotide sequence ID" value="NZ_RJKM01000001.1"/>
</dbReference>
<dbReference type="PANTHER" id="PTHR43135">
    <property type="entry name" value="ALPHA-D-RIBOSE 1-METHYLPHOSPHONATE 5-TRIPHOSPHATE DIPHOSPHATASE"/>
    <property type="match status" value="1"/>
</dbReference>
<organism evidence="2 3">
    <name type="scientific">Saccharothrix texasensis</name>
    <dbReference type="NCBI Taxonomy" id="103734"/>
    <lineage>
        <taxon>Bacteria</taxon>
        <taxon>Bacillati</taxon>
        <taxon>Actinomycetota</taxon>
        <taxon>Actinomycetes</taxon>
        <taxon>Pseudonocardiales</taxon>
        <taxon>Pseudonocardiaceae</taxon>
        <taxon>Saccharothrix</taxon>
    </lineage>
</organism>
<comment type="caution">
    <text evidence="2">The sequence shown here is derived from an EMBL/GenBank/DDBJ whole genome shotgun (WGS) entry which is preliminary data.</text>
</comment>
<dbReference type="SUPFAM" id="SSF51556">
    <property type="entry name" value="Metallo-dependent hydrolases"/>
    <property type="match status" value="1"/>
</dbReference>
<reference evidence="2 3" key="1">
    <citation type="submission" date="2018-11" db="EMBL/GenBank/DDBJ databases">
        <title>Sequencing the genomes of 1000 actinobacteria strains.</title>
        <authorList>
            <person name="Klenk H.-P."/>
        </authorList>
    </citation>
    <scope>NUCLEOTIDE SEQUENCE [LARGE SCALE GENOMIC DNA]</scope>
    <source>
        <strain evidence="2 3">DSM 44231</strain>
    </source>
</reference>
<accession>A0A3N1GXH8</accession>
<dbReference type="InterPro" id="IPR011059">
    <property type="entry name" value="Metal-dep_hydrolase_composite"/>
</dbReference>
<dbReference type="InterPro" id="IPR032466">
    <property type="entry name" value="Metal_Hydrolase"/>
</dbReference>
<dbReference type="Gene3D" id="3.30.110.90">
    <property type="entry name" value="Amidohydrolase"/>
    <property type="match status" value="1"/>
</dbReference>
<name>A0A3N1GXH8_9PSEU</name>
<dbReference type="SUPFAM" id="SSF51338">
    <property type="entry name" value="Composite domain of metallo-dependent hydrolases"/>
    <property type="match status" value="1"/>
</dbReference>
<dbReference type="PANTHER" id="PTHR43135:SF3">
    <property type="entry name" value="ALPHA-D-RIBOSE 1-METHYLPHOSPHONATE 5-TRIPHOSPHATE DIPHOSPHATASE"/>
    <property type="match status" value="1"/>
</dbReference>
<evidence type="ECO:0000313" key="2">
    <source>
        <dbReference type="EMBL" id="ROP34806.1"/>
    </source>
</evidence>
<evidence type="ECO:0000313" key="3">
    <source>
        <dbReference type="Proteomes" id="UP000268727"/>
    </source>
</evidence>
<dbReference type="EMBL" id="RJKM01000001">
    <property type="protein sequence ID" value="ROP34806.1"/>
    <property type="molecule type" value="Genomic_DNA"/>
</dbReference>
<dbReference type="InterPro" id="IPR006680">
    <property type="entry name" value="Amidohydro-rel"/>
</dbReference>
<dbReference type="Proteomes" id="UP000268727">
    <property type="component" value="Unassembled WGS sequence"/>
</dbReference>
<dbReference type="Pfam" id="PF01979">
    <property type="entry name" value="Amidohydro_1"/>
    <property type="match status" value="1"/>
</dbReference>
<sequence length="404" mass="42529">MGLTAITNAQVFDGEKSVGVQTVLIEGGRIARVGGDVPSGSEVVDGAGGTLLPGLIDAHVHSAPGSLALALRFGVTTELEMQGMNTRENRGHITDDDTQADVRSSGFAITPPGGHPSELMPEGFRPKWDLPAAMPLMPFSTTPEEAAAFVPRLLAQGSDYIKFMIDDGSVEGHPGLPSLDQATVNAGVAEAKKHGALTVAHALTAEATRMAAEAGVDGLTHVFVDQPHTAEIISVIKDAGMFVIPCICLNASLMGHTGSELADDPRVAARLDEKWDRTLRSSYNRYPQGKLDDVHDTVRALDAAGVDVLAGTDASMAETFFGGLAHGASLHHELRHLVAAGLTPARALRAATATTARRFRLSDRGRIAEGLRADLLLVDGDPLVDIDATLDTRAVWRRGTRLAA</sequence>
<gene>
    <name evidence="2" type="ORF">EDD40_0008</name>
</gene>
<dbReference type="Gene3D" id="3.40.50.10910">
    <property type="entry name" value="Amidohydrolase"/>
    <property type="match status" value="1"/>
</dbReference>